<dbReference type="AlphaFoldDB" id="A0A2V1IMY9"/>
<feature type="chain" id="PRO_5016022507" evidence="2">
    <location>
        <begin position="23"/>
        <end position="918"/>
    </location>
</feature>
<dbReference type="NCBIfam" id="NF038128">
    <property type="entry name" value="choice_anch_J"/>
    <property type="match status" value="1"/>
</dbReference>
<gene>
    <name evidence="5" type="ORF">C5O23_10780</name>
</gene>
<evidence type="ECO:0000313" key="6">
    <source>
        <dbReference type="Proteomes" id="UP000244905"/>
    </source>
</evidence>
<proteinExistence type="predicted"/>
<feature type="domain" description="Endonuclease YhcR N-terminal" evidence="4">
    <location>
        <begin position="299"/>
        <end position="406"/>
    </location>
</feature>
<feature type="domain" description="Endonuclease YhcR N-terminal" evidence="4">
    <location>
        <begin position="816"/>
        <end position="916"/>
    </location>
</feature>
<dbReference type="Pfam" id="PF18942">
    <property type="entry name" value="DUF5689"/>
    <property type="match status" value="1"/>
</dbReference>
<comment type="caution">
    <text evidence="5">The sequence shown here is derived from an EMBL/GenBank/DDBJ whole genome shotgun (WGS) entry which is preliminary data.</text>
</comment>
<dbReference type="RefSeq" id="WP_107032953.1">
    <property type="nucleotide sequence ID" value="NZ_CAONIQ010000019.1"/>
</dbReference>
<sequence length="918" mass="97959">MRIFNKYIGLLFAATLGFTACQDDFDDPAMSSPSSAWLADSENYQLMSINDFKTEYWQDAENYYATVGAAADGKRVLVKGRVISSDASGNIYKSLIIQDATGALAMSINANSMNNKYRRGQELVIDVTGMTVGKYAGLQQLGFPEDSESYGAQTTFMPYEFFEQHVQMQGLPAPADLDTITIRSLSEISGGGAATLVKWQSQLVRFNDCYFADGGKETFATSKETVNRTLTLSDGSSMVVRTSGYSNFYSDVLPEGHFDIVGILGYHSNGGWQLTLIDRKGCMNVGNPTQGPGAEDNPYTVDEAVSVINGGGSDNNIWLTGYIVGAVAPGVQSVTSNTDIQFGAEVDLDNTLVIASDPECKDWTKCMVVSLPQDSPLRQYGNLADNPGNYKAQIWLKGNLGTLLDMAALTGNNGAAANFRIDGLDIPDTGGNLDPDFNTMNNGEATGYYVNLTSATGWTATNSQLLRGGDSDSSPVFKVFGDASVFAVGLNGNTSKPGILTSPTLSGGLKTLSFYYTQVFNDNGKAKLTINIKQNGTIVASDILEKSGITKFEKCVYSHDFNITGSYVLEIINECPSGQAVNKDRIAIWNLTDGTISGGDTPVDPTPGNAVTSLDETFPNKQIPADWTLVKAAGDKAWYATVFNDLPYAACTGYKGTTPPYDSWLISPAVDLSKVTDKKLSFDTQVNGYGSTTTVFEVYVMTSADPATATKTKLNPALPTAPDSGYSSWLNSGELDLSSFSGIVYIGFRYYATTDTQYATWCVTNVKLNAGGGENPGPVDPTPTPGPADGSGTEADPYSVAKVIALNATDKTTPAEGCKSVYVKGYIVGFMPSNKTVLSNTQFTAEGAVNTNLVLAPTADCKDYNLCIPVQLPAAVRATLALDANPTNLGKCVLLQGDILNYCSASGLKNTKFIKFVD</sequence>
<evidence type="ECO:0000259" key="4">
    <source>
        <dbReference type="Pfam" id="PF19886"/>
    </source>
</evidence>
<dbReference type="Pfam" id="PF19886">
    <property type="entry name" value="DUF6359"/>
    <property type="match status" value="2"/>
</dbReference>
<dbReference type="InterPro" id="IPR043744">
    <property type="entry name" value="DUF5689"/>
</dbReference>
<dbReference type="EMBL" id="PUEC01000026">
    <property type="protein sequence ID" value="PWB01076.1"/>
    <property type="molecule type" value="Genomic_DNA"/>
</dbReference>
<organism evidence="5 6">
    <name type="scientific">Duncaniella muris</name>
    <dbReference type="NCBI Taxonomy" id="2094150"/>
    <lineage>
        <taxon>Bacteria</taxon>
        <taxon>Pseudomonadati</taxon>
        <taxon>Bacteroidota</taxon>
        <taxon>Bacteroidia</taxon>
        <taxon>Bacteroidales</taxon>
        <taxon>Muribaculaceae</taxon>
        <taxon>Duncaniella</taxon>
    </lineage>
</organism>
<evidence type="ECO:0000259" key="3">
    <source>
        <dbReference type="Pfam" id="PF18942"/>
    </source>
</evidence>
<keyword evidence="2" id="KW-0732">Signal</keyword>
<dbReference type="Proteomes" id="UP000244905">
    <property type="component" value="Unassembled WGS sequence"/>
</dbReference>
<keyword evidence="6" id="KW-1185">Reference proteome</keyword>
<accession>A0A2V1IMY9</accession>
<feature type="region of interest" description="Disordered" evidence="1">
    <location>
        <begin position="772"/>
        <end position="793"/>
    </location>
</feature>
<dbReference type="PROSITE" id="PS51257">
    <property type="entry name" value="PROKAR_LIPOPROTEIN"/>
    <property type="match status" value="1"/>
</dbReference>
<dbReference type="GeneID" id="82526821"/>
<name>A0A2V1IMY9_9BACT</name>
<dbReference type="Gene3D" id="2.60.120.200">
    <property type="match status" value="1"/>
</dbReference>
<evidence type="ECO:0000256" key="1">
    <source>
        <dbReference type="SAM" id="MobiDB-lite"/>
    </source>
</evidence>
<evidence type="ECO:0000313" key="5">
    <source>
        <dbReference type="EMBL" id="PWB01076.1"/>
    </source>
</evidence>
<reference evidence="6" key="1">
    <citation type="submission" date="2018-02" db="EMBL/GenBank/DDBJ databases">
        <authorList>
            <person name="Clavel T."/>
            <person name="Strowig T."/>
        </authorList>
    </citation>
    <scope>NUCLEOTIDE SEQUENCE [LARGE SCALE GENOMIC DNA]</scope>
    <source>
        <strain evidence="6">DSM 103720</strain>
    </source>
</reference>
<feature type="signal peptide" evidence="2">
    <location>
        <begin position="1"/>
        <end position="22"/>
    </location>
</feature>
<protein>
    <submittedName>
        <fullName evidence="5">Uncharacterized protein</fullName>
    </submittedName>
</protein>
<dbReference type="InterPro" id="IPR045939">
    <property type="entry name" value="YhcR_N"/>
</dbReference>
<feature type="domain" description="DUF5689" evidence="3">
    <location>
        <begin position="47"/>
        <end position="276"/>
    </location>
</feature>
<evidence type="ECO:0000256" key="2">
    <source>
        <dbReference type="SAM" id="SignalP"/>
    </source>
</evidence>